<comment type="caution">
    <text evidence="1">The sequence shown here is derived from an EMBL/GenBank/DDBJ whole genome shotgun (WGS) entry which is preliminary data.</text>
</comment>
<organism evidence="1 2">
    <name type="scientific">Staphylotrichum longicolle</name>
    <dbReference type="NCBI Taxonomy" id="669026"/>
    <lineage>
        <taxon>Eukaryota</taxon>
        <taxon>Fungi</taxon>
        <taxon>Dikarya</taxon>
        <taxon>Ascomycota</taxon>
        <taxon>Pezizomycotina</taxon>
        <taxon>Sordariomycetes</taxon>
        <taxon>Sordariomycetidae</taxon>
        <taxon>Sordariales</taxon>
        <taxon>Chaetomiaceae</taxon>
        <taxon>Staphylotrichum</taxon>
    </lineage>
</organism>
<proteinExistence type="predicted"/>
<dbReference type="EMBL" id="JAHCVI010000001">
    <property type="protein sequence ID" value="KAG7293289.1"/>
    <property type="molecule type" value="Genomic_DNA"/>
</dbReference>
<reference evidence="1" key="1">
    <citation type="submission" date="2023-02" db="EMBL/GenBank/DDBJ databases">
        <authorList>
            <person name="Palmer J.M."/>
        </authorList>
    </citation>
    <scope>NUCLEOTIDE SEQUENCE</scope>
    <source>
        <strain evidence="1">FW57</strain>
    </source>
</reference>
<protein>
    <submittedName>
        <fullName evidence="1">Uncharacterized protein</fullName>
    </submittedName>
</protein>
<dbReference type="Proteomes" id="UP001197093">
    <property type="component" value="Unassembled WGS sequence"/>
</dbReference>
<gene>
    <name evidence="1" type="ORF">NEMBOFW57_003335</name>
</gene>
<evidence type="ECO:0000313" key="1">
    <source>
        <dbReference type="EMBL" id="KAG7293289.1"/>
    </source>
</evidence>
<keyword evidence="2" id="KW-1185">Reference proteome</keyword>
<dbReference type="AlphaFoldDB" id="A0AAD4F5T8"/>
<accession>A0AAD4F5T8</accession>
<evidence type="ECO:0000313" key="2">
    <source>
        <dbReference type="Proteomes" id="UP001197093"/>
    </source>
</evidence>
<name>A0AAD4F5T8_9PEZI</name>
<sequence>MEVLTEFYLTTVWEYKPKVVHQIIDELFGLEYDQAEFAYDDEYSWFRVICQENDANAIRQQFGLIARRIEADAFDKYEDDLLHLDDTLMTCFDNEWFSREIRDASALEVEEVEESDGNPPPQTLHPYTKVWGDLDSDDNERYTIDHIVNNIEFEELGKELQVMLSIDLARKLVSIAGHSEESISRAQEKLTNLLRMRVNTSLWAENVLYAEDYVEPGGAEFTADVRYLVNIDPKLASSTLLDRVLVDSLEESYKTLYRAGSSIRLCSWAPDKGFRVSLLGPKVNVHPKDRTTLGNRPIVTARTVGELAAVTGEVGLAQMPQSLDTTRQVETWIERLSVQPDSVPGPVQSLLDAQVADRSEAVSTSEDLIDLIDEPLTYRLAMALTLGTKPQFK</sequence>